<dbReference type="EMBL" id="DS989853">
    <property type="protein sequence ID" value="EDX74476.1"/>
    <property type="molecule type" value="Genomic_DNA"/>
</dbReference>
<evidence type="ECO:0000313" key="2">
    <source>
        <dbReference type="Proteomes" id="UP000003835"/>
    </source>
</evidence>
<evidence type="ECO:0000313" key="1">
    <source>
        <dbReference type="EMBL" id="EDX74476.1"/>
    </source>
</evidence>
<dbReference type="HOGENOM" id="CLU_3326747_0_0_3"/>
<sequence length="38" mass="4086">MGKSDQPGNAQVIKRVLLPTSIFCIPSPLHLITPSLVN</sequence>
<reference evidence="1 2" key="1">
    <citation type="submission" date="2008-07" db="EMBL/GenBank/DDBJ databases">
        <authorList>
            <person name="Tandeau de Marsac N."/>
            <person name="Ferriera S."/>
            <person name="Johnson J."/>
            <person name="Kravitz S."/>
            <person name="Beeson K."/>
            <person name="Sutton G."/>
            <person name="Rogers Y.-H."/>
            <person name="Friedman R."/>
            <person name="Frazier M."/>
            <person name="Venter J.C."/>
        </authorList>
    </citation>
    <scope>NUCLEOTIDE SEQUENCE [LARGE SCALE GENOMIC DNA]</scope>
    <source>
        <strain evidence="1 2">PCC 7420</strain>
    </source>
</reference>
<keyword evidence="2" id="KW-1185">Reference proteome</keyword>
<name>B4VUD9_9CYAN</name>
<proteinExistence type="predicted"/>
<dbReference type="AlphaFoldDB" id="B4VUD9"/>
<dbReference type="Proteomes" id="UP000003835">
    <property type="component" value="Unassembled WGS sequence"/>
</dbReference>
<gene>
    <name evidence="1" type="ORF">MC7420_4000</name>
</gene>
<accession>B4VUD9</accession>
<organism evidence="1 2">
    <name type="scientific">Coleofasciculus chthonoplastes PCC 7420</name>
    <dbReference type="NCBI Taxonomy" id="118168"/>
    <lineage>
        <taxon>Bacteria</taxon>
        <taxon>Bacillati</taxon>
        <taxon>Cyanobacteriota</taxon>
        <taxon>Cyanophyceae</taxon>
        <taxon>Coleofasciculales</taxon>
        <taxon>Coleofasciculaceae</taxon>
        <taxon>Coleofasciculus</taxon>
    </lineage>
</organism>
<protein>
    <submittedName>
        <fullName evidence="1">Uncharacterized protein</fullName>
    </submittedName>
</protein>